<dbReference type="RefSeq" id="WP_014828180.1">
    <property type="nucleotide sequence ID" value="NC_018068.1"/>
</dbReference>
<evidence type="ECO:0000313" key="1">
    <source>
        <dbReference type="EMBL" id="AFM42191.1"/>
    </source>
</evidence>
<reference evidence="1 2" key="1">
    <citation type="journal article" date="2012" name="J. Bacteriol.">
        <title>Complete genome sequences of Desulfosporosinus orientis DSM765T, Desulfosporosinus youngiae DSM17734T, Desulfosporosinus meridiei DSM13257T, and Desulfosporosinus acidiphilus DSM22704T.</title>
        <authorList>
            <person name="Pester M."/>
            <person name="Brambilla E."/>
            <person name="Alazard D."/>
            <person name="Rattei T."/>
            <person name="Weinmaier T."/>
            <person name="Han J."/>
            <person name="Lucas S."/>
            <person name="Lapidus A."/>
            <person name="Cheng J.F."/>
            <person name="Goodwin L."/>
            <person name="Pitluck S."/>
            <person name="Peters L."/>
            <person name="Ovchinnikova G."/>
            <person name="Teshima H."/>
            <person name="Detter J.C."/>
            <person name="Han C.S."/>
            <person name="Tapia R."/>
            <person name="Land M.L."/>
            <person name="Hauser L."/>
            <person name="Kyrpides N.C."/>
            <person name="Ivanova N.N."/>
            <person name="Pagani I."/>
            <person name="Huntmann M."/>
            <person name="Wei C.L."/>
            <person name="Davenport K.W."/>
            <person name="Daligault H."/>
            <person name="Chain P.S."/>
            <person name="Chen A."/>
            <person name="Mavromatis K."/>
            <person name="Markowitz V."/>
            <person name="Szeto E."/>
            <person name="Mikhailova N."/>
            <person name="Pati A."/>
            <person name="Wagner M."/>
            <person name="Woyke T."/>
            <person name="Ollivier B."/>
            <person name="Klenk H.P."/>
            <person name="Spring S."/>
            <person name="Loy A."/>
        </authorList>
    </citation>
    <scope>NUCLEOTIDE SEQUENCE [LARGE SCALE GENOMIC DNA]</scope>
    <source>
        <strain evidence="2">DSM 22704 / JCM 16185 / SJ4</strain>
    </source>
</reference>
<organism evidence="1 2">
    <name type="scientific">Desulfosporosinus acidiphilus (strain DSM 22704 / JCM 16185 / SJ4)</name>
    <dbReference type="NCBI Taxonomy" id="646529"/>
    <lineage>
        <taxon>Bacteria</taxon>
        <taxon>Bacillati</taxon>
        <taxon>Bacillota</taxon>
        <taxon>Clostridia</taxon>
        <taxon>Eubacteriales</taxon>
        <taxon>Desulfitobacteriaceae</taxon>
        <taxon>Desulfosporosinus</taxon>
    </lineage>
</organism>
<dbReference type="OrthoDB" id="1798204at2"/>
<dbReference type="STRING" id="646529.Desaci_3295"/>
<sequence>MVILKRLFFKPLSVNSSDLDNTMSQETSDTITMDENLEAKDHALKAPGTLMSKLLRSQAEPEFLYENEAWSPEREPVRLFHKGTHYPEGQNLDSSNPQE</sequence>
<dbReference type="HOGENOM" id="CLU_2315683_0_0_9"/>
<accession>I4D8R7</accession>
<name>I4D8R7_DESAJ</name>
<dbReference type="KEGG" id="dai:Desaci_3295"/>
<keyword evidence="2" id="KW-1185">Reference proteome</keyword>
<proteinExistence type="predicted"/>
<gene>
    <name evidence="1" type="ordered locus">Desaci_3295</name>
</gene>
<dbReference type="Proteomes" id="UP000002892">
    <property type="component" value="Chromosome"/>
</dbReference>
<dbReference type="EMBL" id="CP003639">
    <property type="protein sequence ID" value="AFM42191.1"/>
    <property type="molecule type" value="Genomic_DNA"/>
</dbReference>
<evidence type="ECO:0000313" key="2">
    <source>
        <dbReference type="Proteomes" id="UP000002892"/>
    </source>
</evidence>
<protein>
    <submittedName>
        <fullName evidence="1">Uncharacterized protein</fullName>
    </submittedName>
</protein>
<dbReference type="AlphaFoldDB" id="I4D8R7"/>